<dbReference type="OrthoDB" id="7365796at2759"/>
<sequence length="158" mass="18003">MEVIIVSLIKKKEVINEIAVARELVVHARPEATRAPVCDIGGAFRFQFTFGQRLIVRDSSPPINEVKVVRRVYHQEALNKDADYHTPKRTPAYYVRKLILLFGIKECIVNSLPIRRWLPNYKIGAYLLSDTIAGATMAVMHIPPRTVARAVTRKRLRA</sequence>
<dbReference type="AlphaFoldDB" id="A0A4C1YF00"/>
<reference evidence="1 2" key="1">
    <citation type="journal article" date="2019" name="Commun. Biol.">
        <title>The bagworm genome reveals a unique fibroin gene that provides high tensile strength.</title>
        <authorList>
            <person name="Kono N."/>
            <person name="Nakamura H."/>
            <person name="Ohtoshi R."/>
            <person name="Tomita M."/>
            <person name="Numata K."/>
            <person name="Arakawa K."/>
        </authorList>
    </citation>
    <scope>NUCLEOTIDE SEQUENCE [LARGE SCALE GENOMIC DNA]</scope>
</reference>
<accession>A0A4C1YF00</accession>
<evidence type="ECO:0000313" key="1">
    <source>
        <dbReference type="EMBL" id="GBP73913.1"/>
    </source>
</evidence>
<proteinExistence type="predicted"/>
<name>A0A4C1YF00_EUMVA</name>
<keyword evidence="2" id="KW-1185">Reference proteome</keyword>
<comment type="caution">
    <text evidence="1">The sequence shown here is derived from an EMBL/GenBank/DDBJ whole genome shotgun (WGS) entry which is preliminary data.</text>
</comment>
<gene>
    <name evidence="1" type="ORF">EVAR_103139_1</name>
</gene>
<evidence type="ECO:0000313" key="2">
    <source>
        <dbReference type="Proteomes" id="UP000299102"/>
    </source>
</evidence>
<dbReference type="EMBL" id="BGZK01001192">
    <property type="protein sequence ID" value="GBP73913.1"/>
    <property type="molecule type" value="Genomic_DNA"/>
</dbReference>
<organism evidence="1 2">
    <name type="scientific">Eumeta variegata</name>
    <name type="common">Bagworm moth</name>
    <name type="synonym">Eumeta japonica</name>
    <dbReference type="NCBI Taxonomy" id="151549"/>
    <lineage>
        <taxon>Eukaryota</taxon>
        <taxon>Metazoa</taxon>
        <taxon>Ecdysozoa</taxon>
        <taxon>Arthropoda</taxon>
        <taxon>Hexapoda</taxon>
        <taxon>Insecta</taxon>
        <taxon>Pterygota</taxon>
        <taxon>Neoptera</taxon>
        <taxon>Endopterygota</taxon>
        <taxon>Lepidoptera</taxon>
        <taxon>Glossata</taxon>
        <taxon>Ditrysia</taxon>
        <taxon>Tineoidea</taxon>
        <taxon>Psychidae</taxon>
        <taxon>Oiketicinae</taxon>
        <taxon>Eumeta</taxon>
    </lineage>
</organism>
<protein>
    <submittedName>
        <fullName evidence="1">Uncharacterized protein</fullName>
    </submittedName>
</protein>
<dbReference type="Proteomes" id="UP000299102">
    <property type="component" value="Unassembled WGS sequence"/>
</dbReference>